<dbReference type="InterPro" id="IPR013325">
    <property type="entry name" value="RNA_pol_sigma_r2"/>
</dbReference>
<dbReference type="Proteomes" id="UP001630127">
    <property type="component" value="Unassembled WGS sequence"/>
</dbReference>
<accession>A0ABD2Y365</accession>
<dbReference type="EMBL" id="JBJUIK010000016">
    <property type="protein sequence ID" value="KAL3500640.1"/>
    <property type="molecule type" value="Genomic_DNA"/>
</dbReference>
<evidence type="ECO:0000313" key="4">
    <source>
        <dbReference type="Proteomes" id="UP001630127"/>
    </source>
</evidence>
<reference evidence="3 4" key="1">
    <citation type="submission" date="2024-11" db="EMBL/GenBank/DDBJ databases">
        <title>A near-complete genome assembly of Cinchona calisaya.</title>
        <authorList>
            <person name="Lian D.C."/>
            <person name="Zhao X.W."/>
            <person name="Wei L."/>
        </authorList>
    </citation>
    <scope>NUCLEOTIDE SEQUENCE [LARGE SCALE GENOMIC DNA]</scope>
    <source>
        <tissue evidence="3">Nenye</tissue>
    </source>
</reference>
<keyword evidence="4" id="KW-1185">Reference proteome</keyword>
<proteinExistence type="inferred from homology"/>
<sequence>MSSCSVACENFVIWLSDLMRAEMCLSATQDSENDNLETEDMETCLCRTLKHFTLFGLSDAPTEHVSELERIKTILEASSGQAVSMSNWAKATQVDEKGELLRSARSLVLYITRNYRRLGVAFEDLVQAGNLGVLQGAKRFDQTWRYKFST</sequence>
<dbReference type="PANTHER" id="PTHR30603:SF13">
    <property type="entry name" value="RNA POLYMERASE SIGMA FACTOR SIGC"/>
    <property type="match status" value="1"/>
</dbReference>
<dbReference type="InterPro" id="IPR050239">
    <property type="entry name" value="Sigma-70_RNA_pol_init_factors"/>
</dbReference>
<evidence type="ECO:0000259" key="2">
    <source>
        <dbReference type="Pfam" id="PF04542"/>
    </source>
</evidence>
<dbReference type="AlphaFoldDB" id="A0ABD2Y365"/>
<dbReference type="Gene3D" id="1.20.120.1810">
    <property type="match status" value="1"/>
</dbReference>
<comment type="caution">
    <text evidence="3">The sequence shown here is derived from an EMBL/GenBank/DDBJ whole genome shotgun (WGS) entry which is preliminary data.</text>
</comment>
<evidence type="ECO:0000313" key="3">
    <source>
        <dbReference type="EMBL" id="KAL3500640.1"/>
    </source>
</evidence>
<feature type="domain" description="RNA polymerase sigma-70 region 2" evidence="2">
    <location>
        <begin position="101"/>
        <end position="150"/>
    </location>
</feature>
<name>A0ABD2Y365_9GENT</name>
<dbReference type="PANTHER" id="PTHR30603">
    <property type="entry name" value="RNA POLYMERASE SIGMA FACTOR RPO"/>
    <property type="match status" value="1"/>
</dbReference>
<evidence type="ECO:0000256" key="1">
    <source>
        <dbReference type="ARBA" id="ARBA00007788"/>
    </source>
</evidence>
<organism evidence="3 4">
    <name type="scientific">Cinchona calisaya</name>
    <dbReference type="NCBI Taxonomy" id="153742"/>
    <lineage>
        <taxon>Eukaryota</taxon>
        <taxon>Viridiplantae</taxon>
        <taxon>Streptophyta</taxon>
        <taxon>Embryophyta</taxon>
        <taxon>Tracheophyta</taxon>
        <taxon>Spermatophyta</taxon>
        <taxon>Magnoliopsida</taxon>
        <taxon>eudicotyledons</taxon>
        <taxon>Gunneridae</taxon>
        <taxon>Pentapetalae</taxon>
        <taxon>asterids</taxon>
        <taxon>lamiids</taxon>
        <taxon>Gentianales</taxon>
        <taxon>Rubiaceae</taxon>
        <taxon>Cinchonoideae</taxon>
        <taxon>Cinchoneae</taxon>
        <taxon>Cinchona</taxon>
    </lineage>
</organism>
<protein>
    <recommendedName>
        <fullName evidence="2">RNA polymerase sigma-70 region 2 domain-containing protein</fullName>
    </recommendedName>
</protein>
<gene>
    <name evidence="3" type="ORF">ACH5RR_039733</name>
</gene>
<dbReference type="InterPro" id="IPR007627">
    <property type="entry name" value="RNA_pol_sigma70_r2"/>
</dbReference>
<dbReference type="Pfam" id="PF04542">
    <property type="entry name" value="Sigma70_r2"/>
    <property type="match status" value="1"/>
</dbReference>
<comment type="similarity">
    <text evidence="1">Belongs to the sigma-70 factor family.</text>
</comment>
<dbReference type="SUPFAM" id="SSF88946">
    <property type="entry name" value="Sigma2 domain of RNA polymerase sigma factors"/>
    <property type="match status" value="1"/>
</dbReference>